<feature type="compositionally biased region" description="Basic and acidic residues" evidence="7">
    <location>
        <begin position="84"/>
        <end position="107"/>
    </location>
</feature>
<dbReference type="Gene3D" id="1.20.1250.20">
    <property type="entry name" value="MFS general substrate transporter like domains"/>
    <property type="match status" value="1"/>
</dbReference>
<feature type="compositionally biased region" description="Polar residues" evidence="7">
    <location>
        <begin position="110"/>
        <end position="119"/>
    </location>
</feature>
<evidence type="ECO:0000313" key="10">
    <source>
        <dbReference type="EMBL" id="CAG8555437.1"/>
    </source>
</evidence>
<name>A0A9N9FRS8_9GLOM</name>
<proteinExistence type="inferred from homology"/>
<dbReference type="EMBL" id="CAJVPL010001146">
    <property type="protein sequence ID" value="CAG8555437.1"/>
    <property type="molecule type" value="Genomic_DNA"/>
</dbReference>
<evidence type="ECO:0000256" key="8">
    <source>
        <dbReference type="SAM" id="Phobius"/>
    </source>
</evidence>
<dbReference type="PANTHER" id="PTHR23501:SF191">
    <property type="entry name" value="VACUOLAR BASIC AMINO ACID TRANSPORTER 4"/>
    <property type="match status" value="1"/>
</dbReference>
<keyword evidence="6 8" id="KW-0472">Membrane</keyword>
<dbReference type="SUPFAM" id="SSF103473">
    <property type="entry name" value="MFS general substrate transporter"/>
    <property type="match status" value="1"/>
</dbReference>
<dbReference type="Gene3D" id="1.20.1720.10">
    <property type="entry name" value="Multidrug resistance protein D"/>
    <property type="match status" value="1"/>
</dbReference>
<evidence type="ECO:0000256" key="6">
    <source>
        <dbReference type="ARBA" id="ARBA00023136"/>
    </source>
</evidence>
<comment type="caution">
    <text evidence="10">The sequence shown here is derived from an EMBL/GenBank/DDBJ whole genome shotgun (WGS) entry which is preliminary data.</text>
</comment>
<dbReference type="InterPro" id="IPR011701">
    <property type="entry name" value="MFS"/>
</dbReference>
<feature type="transmembrane region" description="Helical" evidence="8">
    <location>
        <begin position="399"/>
        <end position="422"/>
    </location>
</feature>
<dbReference type="PROSITE" id="PS50850">
    <property type="entry name" value="MFS"/>
    <property type="match status" value="1"/>
</dbReference>
<feature type="transmembrane region" description="Helical" evidence="8">
    <location>
        <begin position="267"/>
        <end position="288"/>
    </location>
</feature>
<feature type="region of interest" description="Disordered" evidence="7">
    <location>
        <begin position="84"/>
        <end position="124"/>
    </location>
</feature>
<evidence type="ECO:0000259" key="9">
    <source>
        <dbReference type="PROSITE" id="PS50850"/>
    </source>
</evidence>
<dbReference type="PRINTS" id="PR01036">
    <property type="entry name" value="TCRTETB"/>
</dbReference>
<feature type="transmembrane region" description="Helical" evidence="8">
    <location>
        <begin position="434"/>
        <end position="456"/>
    </location>
</feature>
<evidence type="ECO:0000256" key="7">
    <source>
        <dbReference type="SAM" id="MobiDB-lite"/>
    </source>
</evidence>
<feature type="transmembrane region" description="Helical" evidence="8">
    <location>
        <begin position="211"/>
        <end position="230"/>
    </location>
</feature>
<gene>
    <name evidence="10" type="ORF">AGERDE_LOCUS6883</name>
</gene>
<evidence type="ECO:0000256" key="2">
    <source>
        <dbReference type="ARBA" id="ARBA00008335"/>
    </source>
</evidence>
<feature type="transmembrane region" description="Helical" evidence="8">
    <location>
        <begin position="242"/>
        <end position="261"/>
    </location>
</feature>
<feature type="domain" description="Major facilitator superfamily (MFS) profile" evidence="9">
    <location>
        <begin position="177"/>
        <end position="664"/>
    </location>
</feature>
<dbReference type="PANTHER" id="PTHR23501">
    <property type="entry name" value="MAJOR FACILITATOR SUPERFAMILY"/>
    <property type="match status" value="1"/>
</dbReference>
<feature type="non-terminal residue" evidence="10">
    <location>
        <position position="674"/>
    </location>
</feature>
<keyword evidence="11" id="KW-1185">Reference proteome</keyword>
<evidence type="ECO:0000256" key="1">
    <source>
        <dbReference type="ARBA" id="ARBA00004127"/>
    </source>
</evidence>
<dbReference type="AlphaFoldDB" id="A0A9N9FRS8"/>
<comment type="subcellular location">
    <subcellularLocation>
        <location evidence="1">Endomembrane system</location>
        <topology evidence="1">Multi-pass membrane protein</topology>
    </subcellularLocation>
</comment>
<protein>
    <submittedName>
        <fullName evidence="10">2757_t:CDS:1</fullName>
    </submittedName>
</protein>
<evidence type="ECO:0000256" key="4">
    <source>
        <dbReference type="ARBA" id="ARBA00022692"/>
    </source>
</evidence>
<feature type="transmembrane region" description="Helical" evidence="8">
    <location>
        <begin position="535"/>
        <end position="558"/>
    </location>
</feature>
<dbReference type="GO" id="GO:0005886">
    <property type="term" value="C:plasma membrane"/>
    <property type="evidence" value="ECO:0007669"/>
    <property type="project" value="TreeGrafter"/>
</dbReference>
<keyword evidence="4 8" id="KW-0812">Transmembrane</keyword>
<dbReference type="FunFam" id="1.20.1720.10:FF:000013">
    <property type="entry name" value="Related to multidrug resistance proteins"/>
    <property type="match status" value="1"/>
</dbReference>
<dbReference type="InterPro" id="IPR036259">
    <property type="entry name" value="MFS_trans_sf"/>
</dbReference>
<reference evidence="10" key="1">
    <citation type="submission" date="2021-06" db="EMBL/GenBank/DDBJ databases">
        <authorList>
            <person name="Kallberg Y."/>
            <person name="Tangrot J."/>
            <person name="Rosling A."/>
        </authorList>
    </citation>
    <scope>NUCLEOTIDE SEQUENCE</scope>
    <source>
        <strain evidence="10">MT106</strain>
    </source>
</reference>
<feature type="transmembrane region" description="Helical" evidence="8">
    <location>
        <begin position="570"/>
        <end position="589"/>
    </location>
</feature>
<feature type="transmembrane region" description="Helical" evidence="8">
    <location>
        <begin position="327"/>
        <end position="347"/>
    </location>
</feature>
<dbReference type="Proteomes" id="UP000789831">
    <property type="component" value="Unassembled WGS sequence"/>
</dbReference>
<feature type="transmembrane region" description="Helical" evidence="8">
    <location>
        <begin position="504"/>
        <end position="523"/>
    </location>
</feature>
<feature type="transmembrane region" description="Helical" evidence="8">
    <location>
        <begin position="368"/>
        <end position="387"/>
    </location>
</feature>
<dbReference type="GO" id="GO:0012505">
    <property type="term" value="C:endomembrane system"/>
    <property type="evidence" value="ECO:0007669"/>
    <property type="project" value="UniProtKB-SubCell"/>
</dbReference>
<dbReference type="CDD" id="cd17502">
    <property type="entry name" value="MFS_Azr1_MDR_like"/>
    <property type="match status" value="1"/>
</dbReference>
<keyword evidence="5 8" id="KW-1133">Transmembrane helix</keyword>
<feature type="transmembrane region" description="Helical" evidence="8">
    <location>
        <begin position="176"/>
        <end position="199"/>
    </location>
</feature>
<comment type="similarity">
    <text evidence="2">Belongs to the major facilitator superfamily.</text>
</comment>
<organism evidence="10 11">
    <name type="scientific">Ambispora gerdemannii</name>
    <dbReference type="NCBI Taxonomy" id="144530"/>
    <lineage>
        <taxon>Eukaryota</taxon>
        <taxon>Fungi</taxon>
        <taxon>Fungi incertae sedis</taxon>
        <taxon>Mucoromycota</taxon>
        <taxon>Glomeromycotina</taxon>
        <taxon>Glomeromycetes</taxon>
        <taxon>Archaeosporales</taxon>
        <taxon>Ambisporaceae</taxon>
        <taxon>Ambispora</taxon>
    </lineage>
</organism>
<dbReference type="InterPro" id="IPR020846">
    <property type="entry name" value="MFS_dom"/>
</dbReference>
<feature type="transmembrane region" description="Helical" evidence="8">
    <location>
        <begin position="300"/>
        <end position="321"/>
    </location>
</feature>
<sequence length="674" mass="73821">YELQVSISGHQRKHSTSVTKIFYGQVLWYFSHIHDNATVMLAYVRWANVPDEKRERPLFGIKKFRGFGRCEFIDIITSPAEAHVSNREESTTISNNDKHLSNTHSEEGTIISSTNQTPNKKLDAKRSSEMTNLTIPMSDAETVSNSGSDIEKAAPISDVVVDTPPPVYLKGIELSLIIIGLGFGVFLSALDQTIVATALPQIASDFNALNQIAWVGTAYLLTTTAFQPTYGKISDIFGRKATFLFAIGVFELGSLLCAIAQNITSMIIFRAIAGMGGGGILSLVMIIISDIVPLEDRGKYQGLIGAAFGIASLIGPLLGGAFTDHVTWRWCFFINLPFGAITTFVVIKYLNLPKPKGSLITKVKRLDWWGTLIVISATIALLLPLNWGGDKYEWKSPIIIVLLIVGAFLFVLFGYVEGWLAIEPVAPGRLFKDRALLACFSVNFFQGMAFFSWVYYIPLYFQVVKGESATISGLELLPFILGVVVSSISTGQTISRKANIRKQLFAVLGAVLIIVGAGLTSLLNEHSNRGKQTGFLLIPGIGIGFIMQTTLLFCHAAVDYKDVAAVTSMLNFFRSIGAVFGVAIVGTIFNNELNKMIEAINLDISVEAVKNSSTYVKSLPPDLRESVIHAYVEALQVCYRAIIPLGVLCFLSALFIGKNKINHRQSRTRMMAIE</sequence>
<evidence type="ECO:0000313" key="11">
    <source>
        <dbReference type="Proteomes" id="UP000789831"/>
    </source>
</evidence>
<evidence type="ECO:0000256" key="5">
    <source>
        <dbReference type="ARBA" id="ARBA00022989"/>
    </source>
</evidence>
<keyword evidence="3" id="KW-0813">Transport</keyword>
<dbReference type="GO" id="GO:0022857">
    <property type="term" value="F:transmembrane transporter activity"/>
    <property type="evidence" value="ECO:0007669"/>
    <property type="project" value="InterPro"/>
</dbReference>
<feature type="transmembrane region" description="Helical" evidence="8">
    <location>
        <begin position="639"/>
        <end position="657"/>
    </location>
</feature>
<evidence type="ECO:0000256" key="3">
    <source>
        <dbReference type="ARBA" id="ARBA00022448"/>
    </source>
</evidence>
<accession>A0A9N9FRS8</accession>
<dbReference type="Pfam" id="PF07690">
    <property type="entry name" value="MFS_1"/>
    <property type="match status" value="1"/>
</dbReference>
<dbReference type="OrthoDB" id="10021397at2759"/>